<feature type="domain" description="HEPN" evidence="2">
    <location>
        <begin position="148"/>
        <end position="266"/>
    </location>
</feature>
<organism evidence="3 4">
    <name type="scientific">Pedobacter metabolipauper</name>
    <dbReference type="NCBI Taxonomy" id="425513"/>
    <lineage>
        <taxon>Bacteria</taxon>
        <taxon>Pseudomonadati</taxon>
        <taxon>Bacteroidota</taxon>
        <taxon>Sphingobacteriia</taxon>
        <taxon>Sphingobacteriales</taxon>
        <taxon>Sphingobacteriaceae</taxon>
        <taxon>Pedobacter</taxon>
    </lineage>
</organism>
<name>A0A4R6SSW2_9SPHI</name>
<accession>A0A4R6SSW2</accession>
<protein>
    <submittedName>
        <fullName evidence="3">HEPN domain-containing protein</fullName>
    </submittedName>
</protein>
<comment type="caution">
    <text evidence="3">The sequence shown here is derived from an EMBL/GenBank/DDBJ whole genome shotgun (WGS) entry which is preliminary data.</text>
</comment>
<proteinExistence type="predicted"/>
<dbReference type="Gene3D" id="1.20.120.330">
    <property type="entry name" value="Nucleotidyltransferases domain 2"/>
    <property type="match status" value="1"/>
</dbReference>
<dbReference type="InterPro" id="IPR007842">
    <property type="entry name" value="HEPN_dom"/>
</dbReference>
<dbReference type="EMBL" id="SNYC01000006">
    <property type="protein sequence ID" value="TDQ07691.1"/>
    <property type="molecule type" value="Genomic_DNA"/>
</dbReference>
<dbReference type="Proteomes" id="UP000295620">
    <property type="component" value="Unassembled WGS sequence"/>
</dbReference>
<evidence type="ECO:0000313" key="3">
    <source>
        <dbReference type="EMBL" id="TDQ07691.1"/>
    </source>
</evidence>
<dbReference type="AlphaFoldDB" id="A0A4R6SSW2"/>
<dbReference type="OrthoDB" id="634374at2"/>
<feature type="compositionally biased region" description="Polar residues" evidence="1">
    <location>
        <begin position="294"/>
        <end position="304"/>
    </location>
</feature>
<gene>
    <name evidence="3" type="ORF">ATK78_3819</name>
</gene>
<evidence type="ECO:0000313" key="4">
    <source>
        <dbReference type="Proteomes" id="UP000295620"/>
    </source>
</evidence>
<dbReference type="Pfam" id="PF05168">
    <property type="entry name" value="HEPN"/>
    <property type="match status" value="1"/>
</dbReference>
<evidence type="ECO:0000256" key="1">
    <source>
        <dbReference type="SAM" id="MobiDB-lite"/>
    </source>
</evidence>
<sequence>MKNPQTTLKSVIDTICQKVSPEKIICFGSTEKMEVSSSCFKDQDAETEFNPRNNYSLLVVPAKQERLTNTTIQKSAEQSVKGFANIAVITHRMDEINLAIKKGSTFFSTLHKKGTILFDAKKEPFVIPATMPIITSEALKREKFWFHWFNLSDEFLMGAHFYASERKNGLAIFMIHQTLCHCYSGMLRVLTGYHAGSNGLRRLSKITENILPESNFILARNTPAESRLTNLLMGGFDDSRYLNKVNATNDDVTELITRAEKVLEFSDTVCLSHIQKIKDSENNKSLESVESRENINSNQRRICH</sequence>
<dbReference type="RefSeq" id="WP_133577628.1">
    <property type="nucleotide sequence ID" value="NZ_SNYC01000006.1"/>
</dbReference>
<dbReference type="SUPFAM" id="SSF81593">
    <property type="entry name" value="Nucleotidyltransferase substrate binding subunit/domain"/>
    <property type="match status" value="1"/>
</dbReference>
<feature type="region of interest" description="Disordered" evidence="1">
    <location>
        <begin position="282"/>
        <end position="304"/>
    </location>
</feature>
<feature type="compositionally biased region" description="Basic and acidic residues" evidence="1">
    <location>
        <begin position="282"/>
        <end position="293"/>
    </location>
</feature>
<keyword evidence="4" id="KW-1185">Reference proteome</keyword>
<reference evidence="3 4" key="1">
    <citation type="submission" date="2019-03" db="EMBL/GenBank/DDBJ databases">
        <title>Genomic Encyclopedia of Archaeal and Bacterial Type Strains, Phase II (KMG-II): from individual species to whole genera.</title>
        <authorList>
            <person name="Goeker M."/>
        </authorList>
    </citation>
    <scope>NUCLEOTIDE SEQUENCE [LARGE SCALE GENOMIC DNA]</scope>
    <source>
        <strain evidence="3 4">DSM 19035</strain>
    </source>
</reference>
<evidence type="ECO:0000259" key="2">
    <source>
        <dbReference type="Pfam" id="PF05168"/>
    </source>
</evidence>